<dbReference type="PANTHER" id="PTHR12318:SF0">
    <property type="entry name" value="ACYL-COENZYME A DIPHOSPHATASE NUDT19"/>
    <property type="match status" value="1"/>
</dbReference>
<organism evidence="9 10">
    <name type="scientific">Cutaneotrichosporon oleaginosum</name>
    <dbReference type="NCBI Taxonomy" id="879819"/>
    <lineage>
        <taxon>Eukaryota</taxon>
        <taxon>Fungi</taxon>
        <taxon>Dikarya</taxon>
        <taxon>Basidiomycota</taxon>
        <taxon>Agaricomycotina</taxon>
        <taxon>Tremellomycetes</taxon>
        <taxon>Trichosporonales</taxon>
        <taxon>Trichosporonaceae</taxon>
        <taxon>Cutaneotrichosporon</taxon>
    </lineage>
</organism>
<evidence type="ECO:0000256" key="3">
    <source>
        <dbReference type="ARBA" id="ARBA00022723"/>
    </source>
</evidence>
<feature type="domain" description="Nudix hydrolase" evidence="8">
    <location>
        <begin position="21"/>
        <end position="227"/>
    </location>
</feature>
<dbReference type="PROSITE" id="PS51462">
    <property type="entry name" value="NUDIX"/>
    <property type="match status" value="1"/>
</dbReference>
<dbReference type="Proteomes" id="UP000053611">
    <property type="component" value="Unassembled WGS sequence"/>
</dbReference>
<dbReference type="CDD" id="cd18870">
    <property type="entry name" value="NUDIX_AcylCoAdiphos_Nudt19"/>
    <property type="match status" value="1"/>
</dbReference>
<dbReference type="GeneID" id="28981212"/>
<evidence type="ECO:0000256" key="4">
    <source>
        <dbReference type="ARBA" id="ARBA00022801"/>
    </source>
</evidence>
<evidence type="ECO:0000256" key="7">
    <source>
        <dbReference type="SAM" id="MobiDB-lite"/>
    </source>
</evidence>
<reference evidence="9 10" key="1">
    <citation type="submission" date="2015-03" db="EMBL/GenBank/DDBJ databases">
        <title>Genomics and transcriptomics of the oil-accumulating basidiomycete yeast T. oleaginosus allow insights into substrate utilization and the diverse evolutionary trajectories of mating systems in fungi.</title>
        <authorList>
            <consortium name="DOE Joint Genome Institute"/>
            <person name="Kourist R."/>
            <person name="Kracht O."/>
            <person name="Bracharz F."/>
            <person name="Lipzen A."/>
            <person name="Nolan M."/>
            <person name="Ohm R."/>
            <person name="Grigoriev I."/>
            <person name="Sun S."/>
            <person name="Heitman J."/>
            <person name="Bruck T."/>
            <person name="Nowrousian M."/>
        </authorList>
    </citation>
    <scope>NUCLEOTIDE SEQUENCE [LARGE SCALE GENOMIC DNA]</scope>
    <source>
        <strain evidence="9 10">IBC0246</strain>
    </source>
</reference>
<feature type="region of interest" description="Disordered" evidence="7">
    <location>
        <begin position="1"/>
        <end position="27"/>
    </location>
</feature>
<dbReference type="Gene3D" id="3.90.79.10">
    <property type="entry name" value="Nucleoside Triphosphate Pyrophosphohydrolase"/>
    <property type="match status" value="1"/>
</dbReference>
<dbReference type="RefSeq" id="XP_018282881.1">
    <property type="nucleotide sequence ID" value="XM_018420609.1"/>
</dbReference>
<keyword evidence="4" id="KW-0378">Hydrolase</keyword>
<dbReference type="PANTHER" id="PTHR12318">
    <property type="entry name" value="TESTOSTERONE-REGULATED PROTEIN RP2"/>
    <property type="match status" value="1"/>
</dbReference>
<accession>A0A0J0XZC8</accession>
<dbReference type="EMBL" id="KQ087177">
    <property type="protein sequence ID" value="KLT46390.1"/>
    <property type="molecule type" value="Genomic_DNA"/>
</dbReference>
<evidence type="ECO:0000256" key="6">
    <source>
        <dbReference type="ARBA" id="ARBA00023211"/>
    </source>
</evidence>
<gene>
    <name evidence="9" type="ORF">CC85DRAFT_253424</name>
</gene>
<keyword evidence="6" id="KW-0464">Manganese</keyword>
<dbReference type="STRING" id="879819.A0A0J0XZC8"/>
<keyword evidence="5" id="KW-0460">Magnesium</keyword>
<protein>
    <recommendedName>
        <fullName evidence="8">Nudix hydrolase domain-containing protein</fullName>
    </recommendedName>
</protein>
<dbReference type="InterPro" id="IPR039121">
    <property type="entry name" value="NUDT19"/>
</dbReference>
<proteinExistence type="predicted"/>
<dbReference type="InterPro" id="IPR015797">
    <property type="entry name" value="NUDIX_hydrolase-like_dom_sf"/>
</dbReference>
<comment type="cofactor">
    <cofactor evidence="2">
        <name>Mg(2+)</name>
        <dbReference type="ChEBI" id="CHEBI:18420"/>
    </cofactor>
</comment>
<keyword evidence="10" id="KW-1185">Reference proteome</keyword>
<dbReference type="SUPFAM" id="SSF55811">
    <property type="entry name" value="Nudix"/>
    <property type="match status" value="1"/>
</dbReference>
<dbReference type="OrthoDB" id="2592539at2759"/>
<comment type="cofactor">
    <cofactor evidence="1">
        <name>Mn(2+)</name>
        <dbReference type="ChEBI" id="CHEBI:29035"/>
    </cofactor>
</comment>
<name>A0A0J0XZC8_9TREE</name>
<dbReference type="GO" id="GO:0046872">
    <property type="term" value="F:metal ion binding"/>
    <property type="evidence" value="ECO:0007669"/>
    <property type="project" value="UniProtKB-KW"/>
</dbReference>
<sequence length="351" mass="38021">MSWIVTKDKRPSSTAAKAPAVPKPSSSVMLVSPTNQLLLLHRVQRSSAFPSAHVFPGGNLSSFHEVVPGEQDAGRHADGPAYRLAAIRETFEESGILLARKKGTPPGSPLLQLSDAELDEGRKAVHGNKVKFEDWLDQKGGVPDVESLMPFTRWITPPNVPKRFTTQMYVYLLPLNLDTVGHDAEKVVHTPTHDGGLEHTAASFDDCSDWLKRGKSGEIIIYPPQMYLIGHLAEHLTGPGDYAKQRDGLKSFLASKTTGRSDHPTSSIGWADKVISPQGRGVHKASGRQILSLEGSGPELRGSGRAGDYDRVVLVKGTKAGPRNVEVLWRDEVAEDLKNAAGAPTDVKAKL</sequence>
<feature type="compositionally biased region" description="Low complexity" evidence="7">
    <location>
        <begin position="12"/>
        <end position="27"/>
    </location>
</feature>
<dbReference type="GO" id="GO:0005739">
    <property type="term" value="C:mitochondrion"/>
    <property type="evidence" value="ECO:0007669"/>
    <property type="project" value="TreeGrafter"/>
</dbReference>
<evidence type="ECO:0000256" key="2">
    <source>
        <dbReference type="ARBA" id="ARBA00001946"/>
    </source>
</evidence>
<dbReference type="InterPro" id="IPR000086">
    <property type="entry name" value="NUDIX_hydrolase_dom"/>
</dbReference>
<evidence type="ECO:0000313" key="9">
    <source>
        <dbReference type="EMBL" id="KLT46390.1"/>
    </source>
</evidence>
<evidence type="ECO:0000313" key="10">
    <source>
        <dbReference type="Proteomes" id="UP000053611"/>
    </source>
</evidence>
<dbReference type="GO" id="GO:0016818">
    <property type="term" value="F:hydrolase activity, acting on acid anhydrides, in phosphorus-containing anhydrides"/>
    <property type="evidence" value="ECO:0007669"/>
    <property type="project" value="InterPro"/>
</dbReference>
<evidence type="ECO:0000256" key="1">
    <source>
        <dbReference type="ARBA" id="ARBA00001936"/>
    </source>
</evidence>
<dbReference type="AlphaFoldDB" id="A0A0J0XZC8"/>
<feature type="compositionally biased region" description="Basic and acidic residues" evidence="7">
    <location>
        <begin position="1"/>
        <end position="11"/>
    </location>
</feature>
<evidence type="ECO:0000259" key="8">
    <source>
        <dbReference type="PROSITE" id="PS51462"/>
    </source>
</evidence>
<keyword evidence="3" id="KW-0479">Metal-binding</keyword>
<evidence type="ECO:0000256" key="5">
    <source>
        <dbReference type="ARBA" id="ARBA00022842"/>
    </source>
</evidence>